<dbReference type="InterPro" id="IPR020845">
    <property type="entry name" value="AMP-binding_CS"/>
</dbReference>
<feature type="domain" description="Carrier" evidence="6">
    <location>
        <begin position="796"/>
        <end position="872"/>
    </location>
</feature>
<evidence type="ECO:0000259" key="6">
    <source>
        <dbReference type="PROSITE" id="PS50075"/>
    </source>
</evidence>
<sequence length="2476" mass="270296">MEDSLRVSATSPFTTLDDEKTHQTLAGPEALSIPANLKREPALWPAVFTLSWAILLAQYAGSNQVELDVDIIDSTINNPVQHPIIIPTGPDNSIQNLLSTVRSTLQRAKSPDARLPGEPNIDRQAFRRGTVSLVMARAQTEKQILTSDLGDKEVLRVMVIPGARGGRHFIHIHHSTGIPAELGSRILHQFVHVARQIADCPTIDSAQHLDMLTMDDEVTLSRWATTSFPPISQCFHHLVASHAQTQPSAPAVSAWDGELSYGELDALSSQVASQLIQGRLLKGAIVPLLFEKSMWMVVSILAVHKAGGACVGLCTSHPDSYIKSILEQTGATRILASSEQARRLKSLGYTSWAVPAICEEPVEPVNGDTQSQVTIASDAHDLAYVIFTSGSTGKPKGVLLTHEAISTSAYYHGLAVNVQPTSRILQFSSYAFDMSVIETWYALARGGCLCIPSENQRLWHLPAFIAEHRANWAFFTPTLLRGYQPTDLCSLDTIVLGGENVTQDLVRRWDSHVRLFDLWGPAESAGAAGCEIVRNQWISGTFGRGAGCTLWIVQPADVDQLAPIGSVGEVVIEGHIVAMGYLNDPIRTAQAFIPPPMWRRQFLHPVQGRFYKTGDLGQYNVDGTVRYISRKDTVVKINGQRVDLDAVESAIRALLPARQIAVDAVVLQGRNDRKDPTLLAFLETPLGADWGEAVGLGSFPRIDDPAACSAESDWLGRQLRQSLPRFMVPLFFIPLVELPCGATGKVDKKRLRACLTGVSHTALSAWLYESPVLSSSSSPDYPTPVESPLDPEFPDLGSNRLLVNTVKAVLGIAPDAADPDVHRSFRQLGGDSISAIQLVRALADQGITVQLDGLMSADWSLAEVVDAVHAASPALVAFPKPFGLLPSGMSDALVNSWVESAAQQCQVAPSEIEDMYPCTPLQEGLMSYTSGVASDAYIDHFTFHLPPKISLQRVKAAWVQAVQQLGILRTRIVHSPSSHTYQAVVHEKVVPWVEHPTVSSLLSSDHTVGMGFGTRLIQLHCVTEESEKAVPEKDDGRVVAVTIHHAIYDGWTLALLVRLVEQAYNGGKDQQPLPFSVFVQHIQSPCTNELNPGEDSRVRAATFWREEMADLQPCTYPEYPSQDYTPRAMASVRRMIPQVRSSLLSDASSSYPSSPTLRLRLSWALLLSLYSGSDDVVFGTVVDGRRANLRGIENIAGPTLSTLPIRVRLQPDLVVDEALKNMHESMMRMVQFEQFGLRHIARAGLDAAQATRFRTMLVVQADPDARDSPILGRSEVRLASMQGFSGYGLVLICHPESEGCAAELLVDEKLVSLVQAERMLGQLAHLIHELGPQNGSRQLQDINLLCSADRAQLSIWQGGLPPSNAQCIHDLIGQAVATTPQKLAICAWDGDLTYAELDGLSTAVARDLRAQDSHLPPGEGVICLLFPRSRWAPVAMLAAMKAGRPFVLLDREQPLERHLQICKKVGPIRILAGEETRVQAQGLVDSVYVVGQDGVHSNSMSRYDAPTGHVAGSGCRGPTSADIAYIVFTSGSTGEPKGVMIEHGQFSSAAKAQQHHLRINSESRVLHLSSYSFDSFAVEILTALCSNASVCIPSDAQSRHEIAAAVQQFAATWMVITPSMLRLLDPHEVPTLRTLVAVGESLPPSQAANWASRVHLICGYGPTECCTGASAQPISSPSDLEDKLTVDVRNIGTGMGARLWLSHPNDVNRLVPVGAVGEILIQGPIVGRGYLHSPEKTSTVFLETTAWLPSIGTATDHRFYRTGDLGRYNDDGSCTFLGRKTEQVKLNGQRLDLPTVEDCLHHAFGSHCTVIAAVIRPKNPESHPVLVAMAHLGENSATEEPSSPAFHNSPSHPFRPRHSAAFTQTAIRAQAALHQSLPPVMVPSVFLELPAVPLLASGKANRPALQRAAASLTSHELAMMGQLGLEANEEQLRGPDEENVAWKLSVWVAELSSKNSAQSDNRVIGRNVTPSRHGLDSIDMVALARRIAREYGLTIPTTVLFRSTTTVRTIAEMVRAPDFQLQPLSAPWQDYKRLLKVLSQFPVLDRTVSSPFCLSSRHGRRVFLTGCTGFLGTRILQQLVADPEVLSVTVLVRGSNEQSALSRLVQAARQAQWWRDEYFRVIHVWVGDLCLPQLGLSDGQWRILCGRATCPSGSGVESGFNTIIHNGAKVHWVRDYEALQPSNVQSTFELLRAVATNRNITRFLYVSALRTGEEHLLAPMTPGDEMARTLLAKEEAGYSQTKLVSELLVQRYAMMLLQRTRRPALSLVIVRPGLMMGTVTDGVANLDDVIWRTVSAARAIGGYNADEEDSWLYIAPVDWVAAAVVQNALLPCIALENTTDGLDVKRQSQLQHPIQPISILDGLRVRDFWHAVNQAFVETLRPMSARDWMVGMRESIQSAGEQHPLWPVVEFLEATAGSVGSESRDGHPSLPLSNYAAHSIMQQTVARNVRYLSSVGYWESGADGSALVMENVFRRG</sequence>
<evidence type="ECO:0000256" key="3">
    <source>
        <dbReference type="ARBA" id="ARBA00022598"/>
    </source>
</evidence>
<dbReference type="Gene3D" id="3.30.559.10">
    <property type="entry name" value="Chloramphenicol acetyltransferase-like domain"/>
    <property type="match status" value="1"/>
</dbReference>
<dbReference type="GO" id="GO:0043041">
    <property type="term" value="P:amino acid activation for nonribosomal peptide biosynthetic process"/>
    <property type="evidence" value="ECO:0007669"/>
    <property type="project" value="TreeGrafter"/>
</dbReference>
<dbReference type="InterPro" id="IPR045851">
    <property type="entry name" value="AMP-bd_C_sf"/>
</dbReference>
<dbReference type="PhylomeDB" id="S7Z6X5"/>
<dbReference type="SUPFAM" id="SSF51735">
    <property type="entry name" value="NAD(P)-binding Rossmann-fold domains"/>
    <property type="match status" value="1"/>
</dbReference>
<dbReference type="Gene3D" id="3.40.50.720">
    <property type="entry name" value="NAD(P)-binding Rossmann-like Domain"/>
    <property type="match status" value="1"/>
</dbReference>
<protein>
    <recommendedName>
        <fullName evidence="6">Carrier domain-containing protein</fullName>
    </recommendedName>
</protein>
<dbReference type="GO" id="GO:0005737">
    <property type="term" value="C:cytoplasm"/>
    <property type="evidence" value="ECO:0007669"/>
    <property type="project" value="TreeGrafter"/>
</dbReference>
<dbReference type="InterPro" id="IPR013120">
    <property type="entry name" value="FAR_NAD-bd"/>
</dbReference>
<dbReference type="InterPro" id="IPR009081">
    <property type="entry name" value="PP-bd_ACP"/>
</dbReference>
<dbReference type="InterPro" id="IPR000873">
    <property type="entry name" value="AMP-dep_synth/lig_dom"/>
</dbReference>
<comment type="similarity">
    <text evidence="4">Belongs to the NRP synthetase family.</text>
</comment>
<keyword evidence="8" id="KW-1185">Reference proteome</keyword>
<dbReference type="GO" id="GO:0031177">
    <property type="term" value="F:phosphopantetheine binding"/>
    <property type="evidence" value="ECO:0007669"/>
    <property type="project" value="InterPro"/>
</dbReference>
<dbReference type="InterPro" id="IPR006162">
    <property type="entry name" value="Ppantetheine_attach_site"/>
</dbReference>
<dbReference type="FunFam" id="3.30.300.30:FF:000015">
    <property type="entry name" value="Nonribosomal peptide synthase SidD"/>
    <property type="match status" value="2"/>
</dbReference>
<dbReference type="GO" id="GO:0016874">
    <property type="term" value="F:ligase activity"/>
    <property type="evidence" value="ECO:0007669"/>
    <property type="project" value="UniProtKB-KW"/>
</dbReference>
<feature type="region of interest" description="Disordered" evidence="5">
    <location>
        <begin position="1"/>
        <end position="20"/>
    </location>
</feature>
<dbReference type="Gene3D" id="3.40.50.12780">
    <property type="entry name" value="N-terminal domain of ligase-like"/>
    <property type="match status" value="2"/>
</dbReference>
<proteinExistence type="inferred from homology"/>
<dbReference type="Pfam" id="PF07993">
    <property type="entry name" value="NAD_binding_4"/>
    <property type="match status" value="1"/>
</dbReference>
<evidence type="ECO:0000313" key="7">
    <source>
        <dbReference type="EMBL" id="EPS25874.1"/>
    </source>
</evidence>
<dbReference type="HOGENOM" id="CLU_000022_60_8_1"/>
<dbReference type="eggNOG" id="KOG1178">
    <property type="taxonomic scope" value="Eukaryota"/>
</dbReference>
<dbReference type="InterPro" id="IPR036736">
    <property type="entry name" value="ACP-like_sf"/>
</dbReference>
<dbReference type="CDD" id="cd19545">
    <property type="entry name" value="FUM14_C_NRPS-like"/>
    <property type="match status" value="1"/>
</dbReference>
<dbReference type="InterPro" id="IPR020806">
    <property type="entry name" value="PKS_PP-bd"/>
</dbReference>
<dbReference type="Gene3D" id="1.10.1200.10">
    <property type="entry name" value="ACP-like"/>
    <property type="match status" value="2"/>
</dbReference>
<evidence type="ECO:0000256" key="1">
    <source>
        <dbReference type="ARBA" id="ARBA00022450"/>
    </source>
</evidence>
<dbReference type="PROSITE" id="PS50075">
    <property type="entry name" value="CARRIER"/>
    <property type="match status" value="2"/>
</dbReference>
<dbReference type="Gene3D" id="3.30.559.30">
    <property type="entry name" value="Nonribosomal peptide synthetase, condensation domain"/>
    <property type="match status" value="1"/>
</dbReference>
<name>S7Z6X5_PENO1</name>
<evidence type="ECO:0000256" key="5">
    <source>
        <dbReference type="SAM" id="MobiDB-lite"/>
    </source>
</evidence>
<dbReference type="Pfam" id="PF00550">
    <property type="entry name" value="PP-binding"/>
    <property type="match status" value="2"/>
</dbReference>
<gene>
    <name evidence="7" type="ORF">PDE_00810</name>
</gene>
<dbReference type="PROSITE" id="PS00455">
    <property type="entry name" value="AMP_BINDING"/>
    <property type="match status" value="2"/>
</dbReference>
<dbReference type="Pfam" id="PF00668">
    <property type="entry name" value="Condensation"/>
    <property type="match status" value="1"/>
</dbReference>
<dbReference type="GO" id="GO:0044550">
    <property type="term" value="P:secondary metabolite biosynthetic process"/>
    <property type="evidence" value="ECO:0007669"/>
    <property type="project" value="TreeGrafter"/>
</dbReference>
<reference evidence="7 8" key="1">
    <citation type="journal article" date="2013" name="PLoS ONE">
        <title>Genomic and secretomic analyses reveal unique features of the lignocellulolytic enzyme system of Penicillium decumbens.</title>
        <authorList>
            <person name="Liu G."/>
            <person name="Zhang L."/>
            <person name="Wei X."/>
            <person name="Zou G."/>
            <person name="Qin Y."/>
            <person name="Ma L."/>
            <person name="Li J."/>
            <person name="Zheng H."/>
            <person name="Wang S."/>
            <person name="Wang C."/>
            <person name="Xun L."/>
            <person name="Zhao G.-P."/>
            <person name="Zhou Z."/>
            <person name="Qu Y."/>
        </authorList>
    </citation>
    <scope>NUCLEOTIDE SEQUENCE [LARGE SCALE GENOMIC DNA]</scope>
    <source>
        <strain evidence="8">114-2 / CGMCC 5302</strain>
    </source>
</reference>
<dbReference type="InterPro" id="IPR036291">
    <property type="entry name" value="NAD(P)-bd_dom_sf"/>
</dbReference>
<dbReference type="EMBL" id="KB644408">
    <property type="protein sequence ID" value="EPS25874.1"/>
    <property type="molecule type" value="Genomic_DNA"/>
</dbReference>
<dbReference type="PANTHER" id="PTHR45527">
    <property type="entry name" value="NONRIBOSOMAL PEPTIDE SYNTHETASE"/>
    <property type="match status" value="1"/>
</dbReference>
<dbReference type="SUPFAM" id="SSF47336">
    <property type="entry name" value="ACP-like"/>
    <property type="match status" value="2"/>
</dbReference>
<evidence type="ECO:0000256" key="4">
    <source>
        <dbReference type="ARBA" id="ARBA00029454"/>
    </source>
</evidence>
<dbReference type="STRING" id="933388.S7Z6X5"/>
<dbReference type="OrthoDB" id="416786at2759"/>
<dbReference type="PANTHER" id="PTHR45527:SF16">
    <property type="entry name" value="NONRIBOSOMAL PEPTIDE SYNTHASE ATNA-RELATED"/>
    <property type="match status" value="1"/>
</dbReference>
<accession>S7Z6X5</accession>
<dbReference type="Pfam" id="PF00501">
    <property type="entry name" value="AMP-binding"/>
    <property type="match status" value="2"/>
</dbReference>
<dbReference type="SMART" id="SM00823">
    <property type="entry name" value="PKS_PP"/>
    <property type="match status" value="2"/>
</dbReference>
<dbReference type="CDD" id="cd05918">
    <property type="entry name" value="A_NRPS_SidN3_like"/>
    <property type="match status" value="2"/>
</dbReference>
<evidence type="ECO:0000256" key="2">
    <source>
        <dbReference type="ARBA" id="ARBA00022553"/>
    </source>
</evidence>
<dbReference type="SUPFAM" id="SSF56801">
    <property type="entry name" value="Acetyl-CoA synthetase-like"/>
    <property type="match status" value="2"/>
</dbReference>
<keyword evidence="2" id="KW-0597">Phosphoprotein</keyword>
<keyword evidence="3" id="KW-0436">Ligase</keyword>
<dbReference type="InterPro" id="IPR023213">
    <property type="entry name" value="CAT-like_dom_sf"/>
</dbReference>
<dbReference type="PROSITE" id="PS00012">
    <property type="entry name" value="PHOSPHOPANTETHEINE"/>
    <property type="match status" value="1"/>
</dbReference>
<dbReference type="Proteomes" id="UP000019376">
    <property type="component" value="Unassembled WGS sequence"/>
</dbReference>
<dbReference type="SUPFAM" id="SSF52777">
    <property type="entry name" value="CoA-dependent acyltransferases"/>
    <property type="match status" value="2"/>
</dbReference>
<organism evidence="7 8">
    <name type="scientific">Penicillium oxalicum (strain 114-2 / CGMCC 5302)</name>
    <name type="common">Penicillium decumbens</name>
    <dbReference type="NCBI Taxonomy" id="933388"/>
    <lineage>
        <taxon>Eukaryota</taxon>
        <taxon>Fungi</taxon>
        <taxon>Dikarya</taxon>
        <taxon>Ascomycota</taxon>
        <taxon>Pezizomycotina</taxon>
        <taxon>Eurotiomycetes</taxon>
        <taxon>Eurotiomycetidae</taxon>
        <taxon>Eurotiales</taxon>
        <taxon>Aspergillaceae</taxon>
        <taxon>Penicillium</taxon>
    </lineage>
</organism>
<keyword evidence="1" id="KW-0596">Phosphopantetheine</keyword>
<dbReference type="Gene3D" id="3.30.300.30">
    <property type="match status" value="2"/>
</dbReference>
<dbReference type="InterPro" id="IPR042099">
    <property type="entry name" value="ANL_N_sf"/>
</dbReference>
<feature type="domain" description="Carrier" evidence="6">
    <location>
        <begin position="1934"/>
        <end position="2018"/>
    </location>
</feature>
<evidence type="ECO:0000313" key="8">
    <source>
        <dbReference type="Proteomes" id="UP000019376"/>
    </source>
</evidence>
<dbReference type="InterPro" id="IPR001242">
    <property type="entry name" value="Condensation_dom"/>
</dbReference>